<dbReference type="PANTHER" id="PTHR42951">
    <property type="entry name" value="METALLO-BETA-LACTAMASE DOMAIN-CONTAINING"/>
    <property type="match status" value="1"/>
</dbReference>
<dbReference type="InterPro" id="IPR050855">
    <property type="entry name" value="NDM-1-like"/>
</dbReference>
<dbReference type="Gene3D" id="3.60.15.10">
    <property type="entry name" value="Ribonuclease Z/Hydroxyacylglutathione hydrolase-like"/>
    <property type="match status" value="1"/>
</dbReference>
<organism evidence="3 4">
    <name type="scientific">Treponema socranskii subsp. socranskii VPI DR56BR1116 = ATCC 35536</name>
    <dbReference type="NCBI Taxonomy" id="1125725"/>
    <lineage>
        <taxon>Bacteria</taxon>
        <taxon>Pseudomonadati</taxon>
        <taxon>Spirochaetota</taxon>
        <taxon>Spirochaetia</taxon>
        <taxon>Spirochaetales</taxon>
        <taxon>Treponemataceae</taxon>
        <taxon>Treponema</taxon>
    </lineage>
</organism>
<evidence type="ECO:0000313" key="4">
    <source>
        <dbReference type="Proteomes" id="UP000016646"/>
    </source>
</evidence>
<dbReference type="RefSeq" id="WP_021495807.1">
    <property type="nucleotide sequence ID" value="NZ_AUZJ01000012.1"/>
</dbReference>
<comment type="similarity">
    <text evidence="1">Belongs to the metallo-beta-lactamase superfamily. Class-B beta-lactamase family.</text>
</comment>
<gene>
    <name evidence="3" type="ORF">HMPREF0860_1781</name>
</gene>
<dbReference type="SUPFAM" id="SSF56281">
    <property type="entry name" value="Metallo-hydrolase/oxidoreductase"/>
    <property type="match status" value="1"/>
</dbReference>
<feature type="domain" description="Metallo-beta-lactamase" evidence="2">
    <location>
        <begin position="41"/>
        <end position="231"/>
    </location>
</feature>
<comment type="caution">
    <text evidence="3">The sequence shown here is derived from an EMBL/GenBank/DDBJ whole genome shotgun (WGS) entry which is preliminary data.</text>
</comment>
<name>A0ABP2YLE1_TRESO</name>
<evidence type="ECO:0000256" key="1">
    <source>
        <dbReference type="ARBA" id="ARBA00005250"/>
    </source>
</evidence>
<proteinExistence type="inferred from homology"/>
<dbReference type="InterPro" id="IPR036866">
    <property type="entry name" value="RibonucZ/Hydroxyglut_hydro"/>
</dbReference>
<dbReference type="InterPro" id="IPR001279">
    <property type="entry name" value="Metallo-B-lactamas"/>
</dbReference>
<reference evidence="3 4" key="1">
    <citation type="submission" date="2013-08" db="EMBL/GenBank/DDBJ databases">
        <authorList>
            <person name="Durkin A.S."/>
            <person name="Haft D.R."/>
            <person name="McCorrison J."/>
            <person name="Torralba M."/>
            <person name="Gillis M."/>
            <person name="Haft D.H."/>
            <person name="Methe B."/>
            <person name="Sutton G."/>
            <person name="Nelson K.E."/>
        </authorList>
    </citation>
    <scope>NUCLEOTIDE SEQUENCE [LARGE SCALE GENOMIC DNA]</scope>
    <source>
        <strain evidence="3 4">ATCC 35536</strain>
    </source>
</reference>
<dbReference type="SMART" id="SM00849">
    <property type="entry name" value="Lactamase_B"/>
    <property type="match status" value="1"/>
</dbReference>
<sequence>MSLMDYFAIHVVPKLYRGKGAFHPSETGQLTETVSCVREYDVNIFFIRKGNTLIAIDSGYKNHHALLPGCKKIGIDPKAVQALFLTHADPDHAGGLDIRCENCFINAEIYLGEIEENYLTNTVYRKKIGPFGLKNSVKIKDNYHLLKDGQTVSVGDLTIQPFLVPGHTLGHLMYLIDNELLFTGDSIALNQDGGWCFFDLFNCNSEMNIESLKALKEKLDLNRIKYVFTSHNGFTDKAKVVFAHVDVIPKWNEKGFIFDKTAPYDCFADLKKIV</sequence>
<evidence type="ECO:0000259" key="2">
    <source>
        <dbReference type="SMART" id="SM00849"/>
    </source>
</evidence>
<keyword evidence="4" id="KW-1185">Reference proteome</keyword>
<dbReference type="Pfam" id="PF00753">
    <property type="entry name" value="Lactamase_B"/>
    <property type="match status" value="1"/>
</dbReference>
<dbReference type="PANTHER" id="PTHR42951:SF4">
    <property type="entry name" value="ACYL-COENZYME A THIOESTERASE MBLAC2"/>
    <property type="match status" value="1"/>
</dbReference>
<protein>
    <submittedName>
        <fullName evidence="3">Metallo-beta-lactamase domain protein</fullName>
    </submittedName>
</protein>
<accession>A0ABP2YLE1</accession>
<dbReference type="Proteomes" id="UP000016646">
    <property type="component" value="Unassembled WGS sequence"/>
</dbReference>
<evidence type="ECO:0000313" key="3">
    <source>
        <dbReference type="EMBL" id="ERJ98194.1"/>
    </source>
</evidence>
<dbReference type="EMBL" id="AVQI01000082">
    <property type="protein sequence ID" value="ERJ98194.1"/>
    <property type="molecule type" value="Genomic_DNA"/>
</dbReference>
<dbReference type="CDD" id="cd06262">
    <property type="entry name" value="metallo-hydrolase-like_MBL-fold"/>
    <property type="match status" value="1"/>
</dbReference>